<feature type="transmembrane region" description="Helical" evidence="9">
    <location>
        <begin position="122"/>
        <end position="140"/>
    </location>
</feature>
<dbReference type="InterPro" id="IPR002549">
    <property type="entry name" value="AI-2E-like"/>
</dbReference>
<evidence type="ECO:0000256" key="8">
    <source>
        <dbReference type="SAM" id="MobiDB-lite"/>
    </source>
</evidence>
<feature type="transmembrane region" description="Helical" evidence="9">
    <location>
        <begin position="152"/>
        <end position="177"/>
    </location>
</feature>
<evidence type="ECO:0000256" key="3">
    <source>
        <dbReference type="ARBA" id="ARBA00022448"/>
    </source>
</evidence>
<dbReference type="AlphaFoldDB" id="A0A6J4PB60"/>
<evidence type="ECO:0000256" key="5">
    <source>
        <dbReference type="ARBA" id="ARBA00022692"/>
    </source>
</evidence>
<keyword evidence="4" id="KW-1003">Cell membrane</keyword>
<feature type="transmembrane region" description="Helical" evidence="9">
    <location>
        <begin position="356"/>
        <end position="378"/>
    </location>
</feature>
<evidence type="ECO:0000256" key="6">
    <source>
        <dbReference type="ARBA" id="ARBA00022989"/>
    </source>
</evidence>
<feature type="transmembrane region" description="Helical" evidence="9">
    <location>
        <begin position="325"/>
        <end position="349"/>
    </location>
</feature>
<dbReference type="Pfam" id="PF01594">
    <property type="entry name" value="AI-2E_transport"/>
    <property type="match status" value="1"/>
</dbReference>
<name>A0A6J4PB60_9ACTN</name>
<reference evidence="10" key="1">
    <citation type="submission" date="2020-02" db="EMBL/GenBank/DDBJ databases">
        <authorList>
            <person name="Meier V. D."/>
        </authorList>
    </citation>
    <scope>NUCLEOTIDE SEQUENCE</scope>
    <source>
        <strain evidence="10">AVDCRST_MAG35</strain>
    </source>
</reference>
<feature type="region of interest" description="Disordered" evidence="8">
    <location>
        <begin position="1"/>
        <end position="68"/>
    </location>
</feature>
<keyword evidence="6 9" id="KW-1133">Transmembrane helix</keyword>
<evidence type="ECO:0000256" key="1">
    <source>
        <dbReference type="ARBA" id="ARBA00004651"/>
    </source>
</evidence>
<dbReference type="PRINTS" id="PR00173">
    <property type="entry name" value="EDTRNSPORT"/>
</dbReference>
<dbReference type="PANTHER" id="PTHR21716:SF53">
    <property type="entry name" value="PERMEASE PERM-RELATED"/>
    <property type="match status" value="1"/>
</dbReference>
<keyword evidence="5 9" id="KW-0812">Transmembrane</keyword>
<evidence type="ECO:0000256" key="2">
    <source>
        <dbReference type="ARBA" id="ARBA00009773"/>
    </source>
</evidence>
<evidence type="ECO:0000256" key="4">
    <source>
        <dbReference type="ARBA" id="ARBA00022475"/>
    </source>
</evidence>
<proteinExistence type="inferred from homology"/>
<organism evidence="10">
    <name type="scientific">uncultured Quadrisphaera sp</name>
    <dbReference type="NCBI Taxonomy" id="904978"/>
    <lineage>
        <taxon>Bacteria</taxon>
        <taxon>Bacillati</taxon>
        <taxon>Actinomycetota</taxon>
        <taxon>Actinomycetes</taxon>
        <taxon>Kineosporiales</taxon>
        <taxon>Kineosporiaceae</taxon>
        <taxon>Quadrisphaera</taxon>
        <taxon>environmental samples</taxon>
    </lineage>
</organism>
<comment type="similarity">
    <text evidence="2">Belongs to the autoinducer-2 exporter (AI-2E) (TC 2.A.86) family.</text>
</comment>
<dbReference type="EMBL" id="CADCUY010000292">
    <property type="protein sequence ID" value="CAA9411086.1"/>
    <property type="molecule type" value="Genomic_DNA"/>
</dbReference>
<evidence type="ECO:0000256" key="7">
    <source>
        <dbReference type="ARBA" id="ARBA00023136"/>
    </source>
</evidence>
<keyword evidence="7 9" id="KW-0472">Membrane</keyword>
<gene>
    <name evidence="10" type="ORF">AVDCRST_MAG35-1441</name>
</gene>
<feature type="transmembrane region" description="Helical" evidence="9">
    <location>
        <begin position="297"/>
        <end position="319"/>
    </location>
</feature>
<dbReference type="PANTHER" id="PTHR21716">
    <property type="entry name" value="TRANSMEMBRANE PROTEIN"/>
    <property type="match status" value="1"/>
</dbReference>
<feature type="region of interest" description="Disordered" evidence="8">
    <location>
        <begin position="429"/>
        <end position="461"/>
    </location>
</feature>
<dbReference type="GO" id="GO:0005886">
    <property type="term" value="C:plasma membrane"/>
    <property type="evidence" value="ECO:0007669"/>
    <property type="project" value="UniProtKB-SubCell"/>
</dbReference>
<evidence type="ECO:0000256" key="9">
    <source>
        <dbReference type="SAM" id="Phobius"/>
    </source>
</evidence>
<feature type="transmembrane region" description="Helical" evidence="9">
    <location>
        <begin position="230"/>
        <end position="255"/>
    </location>
</feature>
<comment type="subcellular location">
    <subcellularLocation>
        <location evidence="1">Cell membrane</location>
        <topology evidence="1">Multi-pass membrane protein</topology>
    </subcellularLocation>
</comment>
<protein>
    <submittedName>
        <fullName evidence="10">Uncharacterized UPF0118 membrane protein</fullName>
    </submittedName>
</protein>
<sequence>MRMPGRQQDRPDQGSVAATRLQDHGADDGRASADGGLAEHGRPAEAERRDAAEAQGHPADSVEPEAMAAHSAEVVEPPVLSDPPSSPWSDGFGRTAVRCGQALLLLALAALVVYAAVTLRLVIIPLLIAVLLAAALAPVVTRLTRVGLGRGLATLVTLLAAVLVLGLVGFVVVTAVANQIPALQDSAGQGLRQLEDFARTGPFPVTDAQLTAAREGALNVLRGDAFRSGAIAGAGLVGQFITGLLLAIVVLIYLLKDGPSIFRFFISGTRGNRHTRLLHAGERSASVLGGYVRGTTVVALVDAVIIGGGLLVLGVPLALPLALVVFLTAYIPVIGAVAAGAIAALVTLVTNGPTTALIVVVIVLVVNQIEGNVLAPLVLGKALSLHPLAILLALTAGSIVAGIIGAVLAVPFAAVAWAAVKSWNEDRRSSAELLTAQQPPPPPPDPGSQQAAPLPGAARAG</sequence>
<accession>A0A6J4PB60</accession>
<feature type="transmembrane region" description="Helical" evidence="9">
    <location>
        <begin position="390"/>
        <end position="420"/>
    </location>
</feature>
<evidence type="ECO:0000313" key="10">
    <source>
        <dbReference type="EMBL" id="CAA9411086.1"/>
    </source>
</evidence>
<feature type="transmembrane region" description="Helical" evidence="9">
    <location>
        <begin position="95"/>
        <end position="116"/>
    </location>
</feature>
<feature type="compositionally biased region" description="Basic and acidic residues" evidence="8">
    <location>
        <begin position="21"/>
        <end position="52"/>
    </location>
</feature>
<keyword evidence="3" id="KW-0813">Transport</keyword>
<dbReference type="GO" id="GO:0055085">
    <property type="term" value="P:transmembrane transport"/>
    <property type="evidence" value="ECO:0007669"/>
    <property type="project" value="TreeGrafter"/>
</dbReference>